<protein>
    <submittedName>
        <fullName evidence="1">Uncharacterized protein</fullName>
    </submittedName>
</protein>
<comment type="caution">
    <text evidence="1">The sequence shown here is derived from an EMBL/GenBank/DDBJ whole genome shotgun (WGS) entry which is preliminary data.</text>
</comment>
<gene>
    <name evidence="1" type="ORF">RDB_LOCUS44706</name>
</gene>
<accession>A0A8H3AZ51</accession>
<proteinExistence type="predicted"/>
<reference evidence="1" key="1">
    <citation type="submission" date="2021-01" db="EMBL/GenBank/DDBJ databases">
        <authorList>
            <person name="Kaushik A."/>
        </authorList>
    </citation>
    <scope>NUCLEOTIDE SEQUENCE</scope>
    <source>
        <strain evidence="1">AG4-RS23</strain>
    </source>
</reference>
<dbReference type="Proteomes" id="UP000663861">
    <property type="component" value="Unassembled WGS sequence"/>
</dbReference>
<feature type="non-terminal residue" evidence="1">
    <location>
        <position position="1"/>
    </location>
</feature>
<evidence type="ECO:0000313" key="1">
    <source>
        <dbReference type="EMBL" id="CAE6443996.1"/>
    </source>
</evidence>
<name>A0A8H3AZ51_9AGAM</name>
<dbReference type="AlphaFoldDB" id="A0A8H3AZ51"/>
<evidence type="ECO:0000313" key="2">
    <source>
        <dbReference type="Proteomes" id="UP000663861"/>
    </source>
</evidence>
<sequence length="69" mass="7687">VPSELQNLPHDSTLLSEEWMFNMDDFMVAGGVVSDITSLPSEPGQVNLPSDWNDAMEYLFRLDEGGPML</sequence>
<organism evidence="1 2">
    <name type="scientific">Rhizoctonia solani</name>
    <dbReference type="NCBI Taxonomy" id="456999"/>
    <lineage>
        <taxon>Eukaryota</taxon>
        <taxon>Fungi</taxon>
        <taxon>Dikarya</taxon>
        <taxon>Basidiomycota</taxon>
        <taxon>Agaricomycotina</taxon>
        <taxon>Agaricomycetes</taxon>
        <taxon>Cantharellales</taxon>
        <taxon>Ceratobasidiaceae</taxon>
        <taxon>Rhizoctonia</taxon>
    </lineage>
</organism>
<dbReference type="EMBL" id="CAJMWY010000696">
    <property type="protein sequence ID" value="CAE6443996.1"/>
    <property type="molecule type" value="Genomic_DNA"/>
</dbReference>